<dbReference type="InterPro" id="IPR029044">
    <property type="entry name" value="Nucleotide-diphossugar_trans"/>
</dbReference>
<evidence type="ECO:0000313" key="1">
    <source>
        <dbReference type="EMBL" id="QHT27137.1"/>
    </source>
</evidence>
<accession>A0A6C0ED79</accession>
<reference evidence="1" key="1">
    <citation type="journal article" date="2020" name="Nature">
        <title>Giant virus diversity and host interactions through global metagenomics.</title>
        <authorList>
            <person name="Schulz F."/>
            <person name="Roux S."/>
            <person name="Paez-Espino D."/>
            <person name="Jungbluth S."/>
            <person name="Walsh D.A."/>
            <person name="Denef V.J."/>
            <person name="McMahon K.D."/>
            <person name="Konstantinidis K.T."/>
            <person name="Eloe-Fadrosh E.A."/>
            <person name="Kyrpides N.C."/>
            <person name="Woyke T."/>
        </authorList>
    </citation>
    <scope>NUCLEOTIDE SEQUENCE</scope>
    <source>
        <strain evidence="1">GVMAG-M-3300023179-2</strain>
    </source>
</reference>
<dbReference type="AlphaFoldDB" id="A0A6C0ED79"/>
<dbReference type="Gene3D" id="3.90.550.10">
    <property type="entry name" value="Spore Coat Polysaccharide Biosynthesis Protein SpsA, Chain A"/>
    <property type="match status" value="1"/>
</dbReference>
<name>A0A6C0ED79_9ZZZZ</name>
<proteinExistence type="predicted"/>
<sequence length="97" mass="11520">MDDNYIYYLDADTHINKYFNEDIFLGDLVGAEHFDNESRMKYVKDYDRNILSKAYIPYDTPLFYTLKDLKCRLMANLKGLSVSGICKLWICYSDNYN</sequence>
<dbReference type="SUPFAM" id="SSF53448">
    <property type="entry name" value="Nucleotide-diphospho-sugar transferases"/>
    <property type="match status" value="1"/>
</dbReference>
<dbReference type="EMBL" id="MN739811">
    <property type="protein sequence ID" value="QHT27137.1"/>
    <property type="molecule type" value="Genomic_DNA"/>
</dbReference>
<organism evidence="1">
    <name type="scientific">viral metagenome</name>
    <dbReference type="NCBI Taxonomy" id="1070528"/>
    <lineage>
        <taxon>unclassified sequences</taxon>
        <taxon>metagenomes</taxon>
        <taxon>organismal metagenomes</taxon>
    </lineage>
</organism>
<protein>
    <submittedName>
        <fullName evidence="1">Uncharacterized protein</fullName>
    </submittedName>
</protein>